<keyword evidence="2" id="KW-1185">Reference proteome</keyword>
<dbReference type="EMBL" id="CP097510">
    <property type="protein sequence ID" value="URE28139.1"/>
    <property type="molecule type" value="Genomic_DNA"/>
</dbReference>
<dbReference type="AlphaFoldDB" id="A0A9E7H5S4"/>
<sequence length="94" mass="10599">LLSVFQGILTTLSQSHGKYKYDYATVPFLAEVFKLMVSGFFLWKECQASSSAPRMNRLEECPFISHSFYHLSCSQQCPVCYLDLCGSINISDNG</sequence>
<protein>
    <submittedName>
        <fullName evidence="1">Nucleotide-sugar transporter</fullName>
    </submittedName>
</protein>
<organism evidence="1 2">
    <name type="scientific">Musa troglodytarum</name>
    <name type="common">fe'i banana</name>
    <dbReference type="NCBI Taxonomy" id="320322"/>
    <lineage>
        <taxon>Eukaryota</taxon>
        <taxon>Viridiplantae</taxon>
        <taxon>Streptophyta</taxon>
        <taxon>Embryophyta</taxon>
        <taxon>Tracheophyta</taxon>
        <taxon>Spermatophyta</taxon>
        <taxon>Magnoliopsida</taxon>
        <taxon>Liliopsida</taxon>
        <taxon>Zingiberales</taxon>
        <taxon>Musaceae</taxon>
        <taxon>Musa</taxon>
    </lineage>
</organism>
<accession>A0A9E7H5S4</accession>
<gene>
    <name evidence="1" type="ORF">MUK42_15974</name>
</gene>
<name>A0A9E7H5S4_9LILI</name>
<evidence type="ECO:0000313" key="2">
    <source>
        <dbReference type="Proteomes" id="UP001055439"/>
    </source>
</evidence>
<dbReference type="OrthoDB" id="408493at2759"/>
<feature type="non-terminal residue" evidence="1">
    <location>
        <position position="1"/>
    </location>
</feature>
<proteinExistence type="predicted"/>
<dbReference type="Proteomes" id="UP001055439">
    <property type="component" value="Chromosome 8"/>
</dbReference>
<reference evidence="1" key="1">
    <citation type="submission" date="2022-05" db="EMBL/GenBank/DDBJ databases">
        <title>The Musa troglodytarum L. genome provides insights into the mechanism of non-climacteric behaviour and enrichment of carotenoids.</title>
        <authorList>
            <person name="Wang J."/>
        </authorList>
    </citation>
    <scope>NUCLEOTIDE SEQUENCE</scope>
    <source>
        <tissue evidence="1">Leaf</tissue>
    </source>
</reference>
<evidence type="ECO:0000313" key="1">
    <source>
        <dbReference type="EMBL" id="URE28139.1"/>
    </source>
</evidence>